<accession>A0A1I7XG56</accession>
<dbReference type="AlphaFoldDB" id="A0A1I7XG56"/>
<evidence type="ECO:0000313" key="2">
    <source>
        <dbReference type="Proteomes" id="UP000095283"/>
    </source>
</evidence>
<reference evidence="3" key="1">
    <citation type="submission" date="2016-11" db="UniProtKB">
        <authorList>
            <consortium name="WormBaseParasite"/>
        </authorList>
    </citation>
    <scope>IDENTIFICATION</scope>
</reference>
<organism evidence="2 3">
    <name type="scientific">Heterorhabditis bacteriophora</name>
    <name type="common">Entomopathogenic nematode worm</name>
    <dbReference type="NCBI Taxonomy" id="37862"/>
    <lineage>
        <taxon>Eukaryota</taxon>
        <taxon>Metazoa</taxon>
        <taxon>Ecdysozoa</taxon>
        <taxon>Nematoda</taxon>
        <taxon>Chromadorea</taxon>
        <taxon>Rhabditida</taxon>
        <taxon>Rhabditina</taxon>
        <taxon>Rhabditomorpha</taxon>
        <taxon>Strongyloidea</taxon>
        <taxon>Heterorhabditidae</taxon>
        <taxon>Heterorhabditis</taxon>
    </lineage>
</organism>
<evidence type="ECO:0000259" key="1">
    <source>
        <dbReference type="Pfam" id="PF01498"/>
    </source>
</evidence>
<sequence length="116" mass="13381">MTYFMNYVINLSDSKVERVWDARKCPSYSKKSRDYRKDRWNNSSAMRGQPSINCQGHSNEIKAYPECSLSVKSIRRRLVEAGLNGRVARKKPLVSLKNRSVCVGLTREHLTWSAVD</sequence>
<dbReference type="Proteomes" id="UP000095283">
    <property type="component" value="Unplaced"/>
</dbReference>
<dbReference type="GO" id="GO:0003677">
    <property type="term" value="F:DNA binding"/>
    <property type="evidence" value="ECO:0007669"/>
    <property type="project" value="InterPro"/>
</dbReference>
<dbReference type="InterPro" id="IPR002492">
    <property type="entry name" value="Transposase_Tc1-like"/>
</dbReference>
<dbReference type="GO" id="GO:0006313">
    <property type="term" value="P:DNA transposition"/>
    <property type="evidence" value="ECO:0007669"/>
    <property type="project" value="InterPro"/>
</dbReference>
<name>A0A1I7XG56_HETBA</name>
<proteinExistence type="predicted"/>
<dbReference type="Pfam" id="PF01498">
    <property type="entry name" value="HTH_Tnp_Tc3_2"/>
    <property type="match status" value="1"/>
</dbReference>
<dbReference type="GO" id="GO:0015074">
    <property type="term" value="P:DNA integration"/>
    <property type="evidence" value="ECO:0007669"/>
    <property type="project" value="InterPro"/>
</dbReference>
<protein>
    <submittedName>
        <fullName evidence="3">HTH_Tnp_Tc3_2 domain-containing protein</fullName>
    </submittedName>
</protein>
<dbReference type="WBParaSite" id="Hba_16497">
    <property type="protein sequence ID" value="Hba_16497"/>
    <property type="gene ID" value="Hba_16497"/>
</dbReference>
<keyword evidence="2" id="KW-1185">Reference proteome</keyword>
<evidence type="ECO:0000313" key="3">
    <source>
        <dbReference type="WBParaSite" id="Hba_16497"/>
    </source>
</evidence>
<feature type="domain" description="Transposase Tc1-like" evidence="1">
    <location>
        <begin position="46"/>
        <end position="109"/>
    </location>
</feature>